<protein>
    <recommendedName>
        <fullName evidence="2">YdbS-like PH domain-containing protein</fullName>
    </recommendedName>
</protein>
<dbReference type="STRING" id="1384054.N790_05010"/>
<feature type="transmembrane region" description="Helical" evidence="1">
    <location>
        <begin position="368"/>
        <end position="384"/>
    </location>
</feature>
<dbReference type="InterPro" id="IPR014529">
    <property type="entry name" value="UCP026631"/>
</dbReference>
<evidence type="ECO:0000259" key="2">
    <source>
        <dbReference type="Pfam" id="PF03703"/>
    </source>
</evidence>
<dbReference type="PATRIC" id="fig|1384054.3.peg.882"/>
<dbReference type="AlphaFoldDB" id="A0A091BDQ4"/>
<dbReference type="PIRSF" id="PIRSF026631">
    <property type="entry name" value="UCP026631"/>
    <property type="match status" value="1"/>
</dbReference>
<feature type="transmembrane region" description="Helical" evidence="1">
    <location>
        <begin position="228"/>
        <end position="251"/>
    </location>
</feature>
<keyword evidence="1" id="KW-0812">Transmembrane</keyword>
<feature type="transmembrane region" description="Helical" evidence="1">
    <location>
        <begin position="48"/>
        <end position="68"/>
    </location>
</feature>
<reference evidence="3 4" key="1">
    <citation type="submission" date="2013-09" db="EMBL/GenBank/DDBJ databases">
        <title>Genome sequencing of Arenimonas malthae.</title>
        <authorList>
            <person name="Chen F."/>
            <person name="Wang G."/>
        </authorList>
    </citation>
    <scope>NUCLEOTIDE SEQUENCE [LARGE SCALE GENOMIC DNA]</scope>
    <source>
        <strain evidence="3 4">CC-JY-1</strain>
    </source>
</reference>
<feature type="domain" description="YdbS-like PH" evidence="2">
    <location>
        <begin position="67"/>
        <end position="145"/>
    </location>
</feature>
<feature type="domain" description="YdbS-like PH" evidence="2">
    <location>
        <begin position="409"/>
        <end position="488"/>
    </location>
</feature>
<name>A0A091BDQ4_9GAMM</name>
<evidence type="ECO:0000256" key="1">
    <source>
        <dbReference type="SAM" id="Phobius"/>
    </source>
</evidence>
<feature type="transmembrane region" description="Helical" evidence="1">
    <location>
        <begin position="21"/>
        <end position="42"/>
    </location>
</feature>
<dbReference type="EMBL" id="AVCH01000084">
    <property type="protein sequence ID" value="KFN50823.1"/>
    <property type="molecule type" value="Genomic_DNA"/>
</dbReference>
<evidence type="ECO:0000313" key="3">
    <source>
        <dbReference type="EMBL" id="KFN50823.1"/>
    </source>
</evidence>
<dbReference type="PANTHER" id="PTHR34473:SF2">
    <property type="entry name" value="UPF0699 TRANSMEMBRANE PROTEIN YDBT"/>
    <property type="match status" value="1"/>
</dbReference>
<feature type="domain" description="YdbS-like PH" evidence="2">
    <location>
        <begin position="263"/>
        <end position="317"/>
    </location>
</feature>
<gene>
    <name evidence="3" type="ORF">N790_05010</name>
</gene>
<accession>A0A091BDQ4</accession>
<dbReference type="PANTHER" id="PTHR34473">
    <property type="entry name" value="UPF0699 TRANSMEMBRANE PROTEIN YDBS"/>
    <property type="match status" value="1"/>
</dbReference>
<keyword evidence="4" id="KW-1185">Reference proteome</keyword>
<keyword evidence="1" id="KW-1133">Transmembrane helix</keyword>
<dbReference type="InterPro" id="IPR005182">
    <property type="entry name" value="YdbS-like_PH"/>
</dbReference>
<organism evidence="3 4">
    <name type="scientific">Arenimonas malthae CC-JY-1</name>
    <dbReference type="NCBI Taxonomy" id="1384054"/>
    <lineage>
        <taxon>Bacteria</taxon>
        <taxon>Pseudomonadati</taxon>
        <taxon>Pseudomonadota</taxon>
        <taxon>Gammaproteobacteria</taxon>
        <taxon>Lysobacterales</taxon>
        <taxon>Lysobacteraceae</taxon>
        <taxon>Arenimonas</taxon>
    </lineage>
</organism>
<keyword evidence="1" id="KW-0472">Membrane</keyword>
<evidence type="ECO:0000313" key="4">
    <source>
        <dbReference type="Proteomes" id="UP000029392"/>
    </source>
</evidence>
<comment type="caution">
    <text evidence="3">The sequence shown here is derived from an EMBL/GenBank/DDBJ whole genome shotgun (WGS) entry which is preliminary data.</text>
</comment>
<proteinExistence type="predicted"/>
<dbReference type="OrthoDB" id="240564at2"/>
<dbReference type="Pfam" id="PF03703">
    <property type="entry name" value="bPH_2"/>
    <property type="match status" value="3"/>
</dbReference>
<sequence>MTTASDELAGGAERRLHPLSWLFVLLLQLKSFALPLLVLLFTGRGNSWELWGLAGAGVLVLVSLAQYFTFRFRVERDGLVIRSGLLQKSLRHIPFHRVHNVALHQSLLHRLAGVAEVRLESAGGMKPEAEMRVLSLADAHALEELVRAHGHGAAPADTGEAAAMPPESRELLALDTGEVVRLGLISNRGMLLVAAGFGVLAQTDSKLVGSVLTGWVQGAMGLGKELHLGWLGWTLGVLSLVAFAVVALRLLSVALALLQFHGFTLVETGRRLSAQRGLLTRLRANMPRARIQAWSLREGLVHRWFHRRSLRVDSASVEAANDQRSLRDLAPLATPETMDALIRHLLPGGHWPMQAWRPLHPRAWRRQFTLPALFALVLAAMLAWQQGPWGLAALGLLPLFLLRARVWARHAGYSEEAGVIAVREGWLDKHWRFAEVRKIQSLVLAQSPFDRHHGMATLLMDTVGASPFEPPLRIRYLPEAEARALHDRLAANLGGAAIRARTAA</sequence>
<dbReference type="eggNOG" id="COG3428">
    <property type="taxonomic scope" value="Bacteria"/>
</dbReference>
<dbReference type="Proteomes" id="UP000029392">
    <property type="component" value="Unassembled WGS sequence"/>
</dbReference>
<dbReference type="RefSeq" id="WP_052385695.1">
    <property type="nucleotide sequence ID" value="NZ_AVCH01000084.1"/>
</dbReference>